<keyword evidence="6" id="KW-1185">Reference proteome</keyword>
<dbReference type="SMART" id="SM00053">
    <property type="entry name" value="DYNc"/>
    <property type="match status" value="1"/>
</dbReference>
<keyword evidence="1" id="KW-0547">Nucleotide-binding</keyword>
<dbReference type="STRING" id="33114.A0A2G2VV54"/>
<dbReference type="Gene3D" id="3.40.50.300">
    <property type="entry name" value="P-loop containing nucleotide triphosphate hydrolases"/>
    <property type="match status" value="1"/>
</dbReference>
<evidence type="ECO:0000256" key="1">
    <source>
        <dbReference type="ARBA" id="ARBA00022741"/>
    </source>
</evidence>
<evidence type="ECO:0000256" key="3">
    <source>
        <dbReference type="SAM" id="MobiDB-lite"/>
    </source>
</evidence>
<gene>
    <name evidence="5" type="ORF">CQW23_24544</name>
</gene>
<feature type="compositionally biased region" description="Basic residues" evidence="3">
    <location>
        <begin position="65"/>
        <end position="84"/>
    </location>
</feature>
<dbReference type="GO" id="GO:0005525">
    <property type="term" value="F:GTP binding"/>
    <property type="evidence" value="ECO:0007669"/>
    <property type="project" value="InterPro"/>
</dbReference>
<reference evidence="6" key="2">
    <citation type="journal article" date="2017" name="J. Anim. Genet.">
        <title>Multiple reference genome sequences of hot pepper reveal the massive evolution of plant disease resistance genes by retroduplication.</title>
        <authorList>
            <person name="Kim S."/>
            <person name="Park J."/>
            <person name="Yeom S.-I."/>
            <person name="Kim Y.-M."/>
            <person name="Seo E."/>
            <person name="Kim K.-T."/>
            <person name="Kim M.-S."/>
            <person name="Lee J.M."/>
            <person name="Cheong K."/>
            <person name="Shin H.-S."/>
            <person name="Kim S.-B."/>
            <person name="Han K."/>
            <person name="Lee J."/>
            <person name="Park M."/>
            <person name="Lee H.-A."/>
            <person name="Lee H.-Y."/>
            <person name="Lee Y."/>
            <person name="Oh S."/>
            <person name="Lee J.H."/>
            <person name="Choi E."/>
            <person name="Choi E."/>
            <person name="Lee S.E."/>
            <person name="Jeon J."/>
            <person name="Kim H."/>
            <person name="Choi G."/>
            <person name="Song H."/>
            <person name="Lee J."/>
            <person name="Lee S.-C."/>
            <person name="Kwon J.-K."/>
            <person name="Lee H.-Y."/>
            <person name="Koo N."/>
            <person name="Hong Y."/>
            <person name="Kim R.W."/>
            <person name="Kang W.-H."/>
            <person name="Huh J.H."/>
            <person name="Kang B.-C."/>
            <person name="Yang T.-J."/>
            <person name="Lee Y.-H."/>
            <person name="Bennetzen J.L."/>
            <person name="Choi D."/>
        </authorList>
    </citation>
    <scope>NUCLEOTIDE SEQUENCE [LARGE SCALE GENOMIC DNA]</scope>
    <source>
        <strain evidence="6">cv. PBC81</strain>
    </source>
</reference>
<feature type="domain" description="Dynamin GTPase" evidence="4">
    <location>
        <begin position="141"/>
        <end position="345"/>
    </location>
</feature>
<dbReference type="Gene3D" id="1.20.120.1240">
    <property type="entry name" value="Dynamin, middle domain"/>
    <property type="match status" value="1"/>
</dbReference>
<dbReference type="InterPro" id="IPR000375">
    <property type="entry name" value="Dynamin_stalk"/>
</dbReference>
<dbReference type="Pfam" id="PF01031">
    <property type="entry name" value="Dynamin_M"/>
    <property type="match status" value="1"/>
</dbReference>
<dbReference type="InterPro" id="IPR027417">
    <property type="entry name" value="P-loop_NTPase"/>
</dbReference>
<evidence type="ECO:0000313" key="6">
    <source>
        <dbReference type="Proteomes" id="UP000224567"/>
    </source>
</evidence>
<dbReference type="PANTHER" id="PTHR47592:SF24">
    <property type="entry name" value="BNACNNG30200D PROTEIN"/>
    <property type="match status" value="1"/>
</dbReference>
<name>A0A2G2VV54_CAPBA</name>
<feature type="region of interest" description="Disordered" evidence="3">
    <location>
        <begin position="41"/>
        <end position="86"/>
    </location>
</feature>
<dbReference type="InterPro" id="IPR045063">
    <property type="entry name" value="Dynamin_N"/>
</dbReference>
<dbReference type="GO" id="GO:0003924">
    <property type="term" value="F:GTPase activity"/>
    <property type="evidence" value="ECO:0007669"/>
    <property type="project" value="InterPro"/>
</dbReference>
<dbReference type="Pfam" id="PF22936">
    <property type="entry name" value="Pol_BBD"/>
    <property type="match status" value="1"/>
</dbReference>
<protein>
    <submittedName>
        <fullName evidence="5">Dynamin-related protein 4C</fullName>
    </submittedName>
</protein>
<evidence type="ECO:0000256" key="2">
    <source>
        <dbReference type="ARBA" id="ARBA00023134"/>
    </source>
</evidence>
<reference evidence="5 6" key="1">
    <citation type="journal article" date="2017" name="Genome Biol.">
        <title>New reference genome sequences of hot pepper reveal the massive evolution of plant disease-resistance genes by retroduplication.</title>
        <authorList>
            <person name="Kim S."/>
            <person name="Park J."/>
            <person name="Yeom S.I."/>
            <person name="Kim Y.M."/>
            <person name="Seo E."/>
            <person name="Kim K.T."/>
            <person name="Kim M.S."/>
            <person name="Lee J.M."/>
            <person name="Cheong K."/>
            <person name="Shin H.S."/>
            <person name="Kim S.B."/>
            <person name="Han K."/>
            <person name="Lee J."/>
            <person name="Park M."/>
            <person name="Lee H.A."/>
            <person name="Lee H.Y."/>
            <person name="Lee Y."/>
            <person name="Oh S."/>
            <person name="Lee J.H."/>
            <person name="Choi E."/>
            <person name="Choi E."/>
            <person name="Lee S.E."/>
            <person name="Jeon J."/>
            <person name="Kim H."/>
            <person name="Choi G."/>
            <person name="Song H."/>
            <person name="Lee J."/>
            <person name="Lee S.C."/>
            <person name="Kwon J.K."/>
            <person name="Lee H.Y."/>
            <person name="Koo N."/>
            <person name="Hong Y."/>
            <person name="Kim R.W."/>
            <person name="Kang W.H."/>
            <person name="Huh J.H."/>
            <person name="Kang B.C."/>
            <person name="Yang T.J."/>
            <person name="Lee Y.H."/>
            <person name="Bennetzen J.L."/>
            <person name="Choi D."/>
        </authorList>
    </citation>
    <scope>NUCLEOTIDE SEQUENCE [LARGE SCALE GENOMIC DNA]</scope>
    <source>
        <strain evidence="6">cv. PBC81</strain>
    </source>
</reference>
<dbReference type="SUPFAM" id="SSF52540">
    <property type="entry name" value="P-loop containing nucleoside triphosphate hydrolases"/>
    <property type="match status" value="1"/>
</dbReference>
<evidence type="ECO:0000313" key="5">
    <source>
        <dbReference type="EMBL" id="PHT36844.1"/>
    </source>
</evidence>
<dbReference type="PRINTS" id="PR00195">
    <property type="entry name" value="DYNAMIN"/>
</dbReference>
<dbReference type="PANTHER" id="PTHR47592">
    <property type="entry name" value="PBF68 PROTEIN"/>
    <property type="match status" value="1"/>
</dbReference>
<dbReference type="InterPro" id="IPR022812">
    <property type="entry name" value="Dynamin"/>
</dbReference>
<dbReference type="EMBL" id="MLFT02000010">
    <property type="protein sequence ID" value="PHT36844.1"/>
    <property type="molecule type" value="Genomic_DNA"/>
</dbReference>
<dbReference type="Proteomes" id="UP000224567">
    <property type="component" value="Unassembled WGS sequence"/>
</dbReference>
<sequence length="564" mass="63729">MIIEKLPPMWKDFKNYLKHKHKEMTVKDLIVRLRIEEDNKAAERRSKGNSTINGAHIVEDDQNNSKKKKKTEHGSHQPKKKFKGKCSNCGKIVHKSTDCRAPKKGKKKDQENMIESNKECDDLCVIFLECNLVGNPHEWWMDSGATRHVCDNKELFSSFAPAQVEEMIYMANSATAKCSRIPKGQGICTRVPLIMRLQNDPQFSTAPHLCLKYNGKSVDVDEVSVADAIILATDEIAGHGKGISNKLLTLVVKKNGVPDLTMVDLPGITRVPVQGQPDDIYEQISDIIKTMSQKVDKIGERTLAVETKADQAPEGLLEKVTADEVNIGLGYICVRNRIGKESYEAARKNEAGLFENHPLLSKIDKSMVGIPVFAQKLVCIQATIISKPLPDIERKINDKLSTNLAELNRLSQHLSSMAEALTTFMRILSSFNDSLKKILLRGEFDKYPEEKEMHCSTRLVEMLHQFSDELHAKNFDGKEDFLMEEITALEETNWIGLPNFLPRHLFLNVLQKRVKEVAAVPEDFVGRVWNYRGRIVMKVLMHHCGQLKGQKCNVLQMVTSSCKI</sequence>
<proteinExistence type="predicted"/>
<organism evidence="5 6">
    <name type="scientific">Capsicum baccatum</name>
    <name type="common">Peruvian pepper</name>
    <dbReference type="NCBI Taxonomy" id="33114"/>
    <lineage>
        <taxon>Eukaryota</taxon>
        <taxon>Viridiplantae</taxon>
        <taxon>Streptophyta</taxon>
        <taxon>Embryophyta</taxon>
        <taxon>Tracheophyta</taxon>
        <taxon>Spermatophyta</taxon>
        <taxon>Magnoliopsida</taxon>
        <taxon>eudicotyledons</taxon>
        <taxon>Gunneridae</taxon>
        <taxon>Pentapetalae</taxon>
        <taxon>asterids</taxon>
        <taxon>lamiids</taxon>
        <taxon>Solanales</taxon>
        <taxon>Solanaceae</taxon>
        <taxon>Solanoideae</taxon>
        <taxon>Capsiceae</taxon>
        <taxon>Capsicum</taxon>
    </lineage>
</organism>
<dbReference type="OrthoDB" id="5061070at2759"/>
<dbReference type="Pfam" id="PF00350">
    <property type="entry name" value="Dynamin_N"/>
    <property type="match status" value="1"/>
</dbReference>
<evidence type="ECO:0000259" key="4">
    <source>
        <dbReference type="SMART" id="SM00053"/>
    </source>
</evidence>
<keyword evidence="2" id="KW-0342">GTP-binding</keyword>
<accession>A0A2G2VV54</accession>
<dbReference type="InterPro" id="IPR054722">
    <property type="entry name" value="PolX-like_BBD"/>
</dbReference>
<dbReference type="AlphaFoldDB" id="A0A2G2VV54"/>
<dbReference type="InterPro" id="IPR001401">
    <property type="entry name" value="Dynamin_GTPase"/>
</dbReference>
<comment type="caution">
    <text evidence="5">The sequence shown here is derived from an EMBL/GenBank/DDBJ whole genome shotgun (WGS) entry which is preliminary data.</text>
</comment>